<protein>
    <recommendedName>
        <fullName evidence="2">HTH-like domain-containing protein</fullName>
    </recommendedName>
</protein>
<evidence type="ECO:0000313" key="3">
    <source>
        <dbReference type="EMBL" id="EJZ84769.1"/>
    </source>
</evidence>
<dbReference type="OrthoDB" id="3173629at2"/>
<dbReference type="PANTHER" id="PTHR33215:SF13">
    <property type="entry name" value="PROTEIN DISTAL ANTENNA"/>
    <property type="match status" value="1"/>
</dbReference>
<dbReference type="RefSeq" id="WP_009138609.1">
    <property type="nucleotide sequence ID" value="NZ_JH815198.1"/>
</dbReference>
<dbReference type="PATRIC" id="fig|742818.3.peg.413"/>
<comment type="caution">
    <text evidence="3">The sequence shown here is derived from an EMBL/GenBank/DDBJ whole genome shotgun (WGS) entry which is preliminary data.</text>
</comment>
<dbReference type="eggNOG" id="COG2801">
    <property type="taxonomic scope" value="Bacteria"/>
</dbReference>
<accession>K0YYN9</accession>
<dbReference type="InterPro" id="IPR051839">
    <property type="entry name" value="RD_transcriptional_regulator"/>
</dbReference>
<dbReference type="InParanoid" id="K0YYN9"/>
<gene>
    <name evidence="3" type="ORF">HMPREF9451_00373</name>
</gene>
<dbReference type="AlphaFoldDB" id="K0YYN9"/>
<feature type="domain" description="HTH-like" evidence="2">
    <location>
        <begin position="210"/>
        <end position="257"/>
    </location>
</feature>
<dbReference type="Proteomes" id="UP000006069">
    <property type="component" value="Unassembled WGS sequence"/>
</dbReference>
<dbReference type="InterPro" id="IPR009057">
    <property type="entry name" value="Homeodomain-like_sf"/>
</dbReference>
<dbReference type="InterPro" id="IPR025948">
    <property type="entry name" value="HTH-like_dom"/>
</dbReference>
<evidence type="ECO:0000259" key="2">
    <source>
        <dbReference type="Pfam" id="PF13276"/>
    </source>
</evidence>
<name>K0YYN9_9ACTN</name>
<dbReference type="Pfam" id="PF13276">
    <property type="entry name" value="HTH_21"/>
    <property type="match status" value="1"/>
</dbReference>
<evidence type="ECO:0000313" key="4">
    <source>
        <dbReference type="Proteomes" id="UP000006069"/>
    </source>
</evidence>
<dbReference type="Gene3D" id="1.10.10.60">
    <property type="entry name" value="Homeodomain-like"/>
    <property type="match status" value="1"/>
</dbReference>
<organism evidence="3 4">
    <name type="scientific">Slackia piriformis YIT 12062</name>
    <dbReference type="NCBI Taxonomy" id="742818"/>
    <lineage>
        <taxon>Bacteria</taxon>
        <taxon>Bacillati</taxon>
        <taxon>Actinomycetota</taxon>
        <taxon>Coriobacteriia</taxon>
        <taxon>Eggerthellales</taxon>
        <taxon>Eggerthellaceae</taxon>
        <taxon>Slackia</taxon>
    </lineage>
</organism>
<dbReference type="PANTHER" id="PTHR33215">
    <property type="entry name" value="PROTEIN DISTAL ANTENNA"/>
    <property type="match status" value="1"/>
</dbReference>
<keyword evidence="1" id="KW-0175">Coiled coil</keyword>
<dbReference type="SUPFAM" id="SSF46689">
    <property type="entry name" value="Homeodomain-like"/>
    <property type="match status" value="2"/>
</dbReference>
<sequence>MPSYTDEQKRRAVDMVEECGGSVTRAMRKLGYPTRQTLYHWLNRRDASHERRAGRPWSHYDPALKAQAVTFVRSGMAGKDVAEMLGVSSAALVYNWARAAEDPSPAAADRSPIEPMRDSEDRAYDGFEGSLEERVRQLELENDILRAAAKVLKAESPSPMTNREKALVINELRATTGRSLKELTGSLRISKSSYEYQRRAMSRPDKYAGLRARVREVFEGANASRGYRYVTHALRAGDDPVAVSEKVVRRIMREEGL</sequence>
<proteinExistence type="predicted"/>
<dbReference type="EMBL" id="ADMD01000001">
    <property type="protein sequence ID" value="EJZ84769.1"/>
    <property type="molecule type" value="Genomic_DNA"/>
</dbReference>
<dbReference type="HOGENOM" id="CLU_972232_0_0_11"/>
<keyword evidence="4" id="KW-1185">Reference proteome</keyword>
<evidence type="ECO:0000256" key="1">
    <source>
        <dbReference type="SAM" id="Coils"/>
    </source>
</evidence>
<reference evidence="3 4" key="1">
    <citation type="submission" date="2012-08" db="EMBL/GenBank/DDBJ databases">
        <title>The Genome Sequence of Slackia piriformis YIT 12062.</title>
        <authorList>
            <consortium name="The Broad Institute Genome Sequencing Platform"/>
            <person name="Earl A."/>
            <person name="Ward D."/>
            <person name="Feldgarden M."/>
            <person name="Gevers D."/>
            <person name="Morotomi M."/>
            <person name="Walker B."/>
            <person name="Young S.K."/>
            <person name="Zeng Q."/>
            <person name="Gargeya S."/>
            <person name="Fitzgerald M."/>
            <person name="Haas B."/>
            <person name="Abouelleil A."/>
            <person name="Alvarado L."/>
            <person name="Arachchi H.M."/>
            <person name="Berlin A.M."/>
            <person name="Chapman S.B."/>
            <person name="Goldberg J."/>
            <person name="Griggs A."/>
            <person name="Gujja S."/>
            <person name="Hansen M."/>
            <person name="Howarth C."/>
            <person name="Imamovic A."/>
            <person name="Larimer J."/>
            <person name="McCowen C."/>
            <person name="Montmayeur A."/>
            <person name="Murphy C."/>
            <person name="Neiman D."/>
            <person name="Pearson M."/>
            <person name="Priest M."/>
            <person name="Roberts A."/>
            <person name="Saif S."/>
            <person name="Shea T."/>
            <person name="Sisk P."/>
            <person name="Sykes S."/>
            <person name="Wortman J."/>
            <person name="Nusbaum C."/>
            <person name="Birren B."/>
        </authorList>
    </citation>
    <scope>NUCLEOTIDE SEQUENCE [LARGE SCALE GENOMIC DNA]</scope>
    <source>
        <strain evidence="3 4">YIT 12062</strain>
    </source>
</reference>
<feature type="coiled-coil region" evidence="1">
    <location>
        <begin position="128"/>
        <end position="155"/>
    </location>
</feature>